<reference evidence="1 2" key="1">
    <citation type="submission" date="2014-03" db="EMBL/GenBank/DDBJ databases">
        <title>Draft genome of the hookworm Oesophagostomum dentatum.</title>
        <authorList>
            <person name="Mitreva M."/>
        </authorList>
    </citation>
    <scope>NUCLEOTIDE SEQUENCE [LARGE SCALE GENOMIC DNA]</scope>
    <source>
        <strain evidence="1 2">OD-Hann</strain>
    </source>
</reference>
<organism evidence="1 2">
    <name type="scientific">Oesophagostomum dentatum</name>
    <name type="common">Nodular worm</name>
    <dbReference type="NCBI Taxonomy" id="61180"/>
    <lineage>
        <taxon>Eukaryota</taxon>
        <taxon>Metazoa</taxon>
        <taxon>Ecdysozoa</taxon>
        <taxon>Nematoda</taxon>
        <taxon>Chromadorea</taxon>
        <taxon>Rhabditida</taxon>
        <taxon>Rhabditina</taxon>
        <taxon>Rhabditomorpha</taxon>
        <taxon>Strongyloidea</taxon>
        <taxon>Strongylidae</taxon>
        <taxon>Oesophagostomum</taxon>
    </lineage>
</organism>
<dbReference type="InterPro" id="IPR024079">
    <property type="entry name" value="MetalloPept_cat_dom_sf"/>
</dbReference>
<name>A0A0B1TIC6_OESDE</name>
<accession>A0A0B1TIC6</accession>
<dbReference type="Gene3D" id="1.10.1380.10">
    <property type="entry name" value="Neutral endopeptidase , domain2"/>
    <property type="match status" value="1"/>
</dbReference>
<dbReference type="InterPro" id="IPR042089">
    <property type="entry name" value="Peptidase_M13_dom_2"/>
</dbReference>
<evidence type="ECO:0008006" key="3">
    <source>
        <dbReference type="Google" id="ProtNLM"/>
    </source>
</evidence>
<dbReference type="GO" id="GO:0008237">
    <property type="term" value="F:metallopeptidase activity"/>
    <property type="evidence" value="ECO:0007669"/>
    <property type="project" value="InterPro"/>
</dbReference>
<dbReference type="EMBL" id="KN549825">
    <property type="protein sequence ID" value="KHJ95861.1"/>
    <property type="molecule type" value="Genomic_DNA"/>
</dbReference>
<evidence type="ECO:0000313" key="1">
    <source>
        <dbReference type="EMBL" id="KHJ95861.1"/>
    </source>
</evidence>
<dbReference type="AlphaFoldDB" id="A0A0B1TIC6"/>
<protein>
    <recommendedName>
        <fullName evidence="3">Peptidase M13 N-terminal domain-containing protein</fullName>
    </recommendedName>
</protein>
<keyword evidence="2" id="KW-1185">Reference proteome</keyword>
<dbReference type="SUPFAM" id="SSF55486">
    <property type="entry name" value="Metalloproteases ('zincins'), catalytic domain"/>
    <property type="match status" value="1"/>
</dbReference>
<dbReference type="Gene3D" id="3.40.390.10">
    <property type="entry name" value="Collagenase (Catalytic Domain)"/>
    <property type="match status" value="1"/>
</dbReference>
<dbReference type="OrthoDB" id="10453657at2759"/>
<sequence>MMNDAKLDEYYKDFVFDSTSDNYYDMWTKLIRYNIALMYKQLTATQSDRYDFIGQPGTVNAWYMVGFVKRLYLLVLLPPNSL</sequence>
<evidence type="ECO:0000313" key="2">
    <source>
        <dbReference type="Proteomes" id="UP000053660"/>
    </source>
</evidence>
<gene>
    <name evidence="1" type="ORF">OESDEN_04191</name>
</gene>
<proteinExistence type="predicted"/>
<dbReference type="Proteomes" id="UP000053660">
    <property type="component" value="Unassembled WGS sequence"/>
</dbReference>